<organism evidence="1 2">
    <name type="scientific">Dankookia rubra</name>
    <dbReference type="NCBI Taxonomy" id="1442381"/>
    <lineage>
        <taxon>Bacteria</taxon>
        <taxon>Pseudomonadati</taxon>
        <taxon>Pseudomonadota</taxon>
        <taxon>Alphaproteobacteria</taxon>
        <taxon>Acetobacterales</taxon>
        <taxon>Roseomonadaceae</taxon>
        <taxon>Dankookia</taxon>
    </lineage>
</organism>
<name>A0A4R5QHI8_9PROT</name>
<dbReference type="Proteomes" id="UP000295096">
    <property type="component" value="Unassembled WGS sequence"/>
</dbReference>
<reference evidence="1 2" key="1">
    <citation type="journal article" date="2016" name="J. Microbiol.">
        <title>Dankookia rubra gen. nov., sp. nov., an alphaproteobacterium isolated from sediment of a shallow stream.</title>
        <authorList>
            <person name="Kim W.H."/>
            <person name="Kim D.H."/>
            <person name="Kang K."/>
            <person name="Ahn T.Y."/>
        </authorList>
    </citation>
    <scope>NUCLEOTIDE SEQUENCE [LARGE SCALE GENOMIC DNA]</scope>
    <source>
        <strain evidence="1 2">JCM30602</strain>
    </source>
</reference>
<dbReference type="AlphaFoldDB" id="A0A4R5QHI8"/>
<gene>
    <name evidence="1" type="ORF">E2C06_11155</name>
</gene>
<protein>
    <submittedName>
        <fullName evidence="1">Uncharacterized protein</fullName>
    </submittedName>
</protein>
<comment type="caution">
    <text evidence="1">The sequence shown here is derived from an EMBL/GenBank/DDBJ whole genome shotgun (WGS) entry which is preliminary data.</text>
</comment>
<sequence length="94" mass="10155">MQDRQNQASGEVPVRTMDGGIFLRGDTVLTPPAGFGWKVLGTGDFGGDWRSDILWRHALTAARGATELQVWTMHGLLVAHPCTLACVPDGWHAA</sequence>
<accession>A0A4R5QHI8</accession>
<keyword evidence="2" id="KW-1185">Reference proteome</keyword>
<dbReference type="EMBL" id="SMSJ01000011">
    <property type="protein sequence ID" value="TDH62423.1"/>
    <property type="molecule type" value="Genomic_DNA"/>
</dbReference>
<proteinExistence type="predicted"/>
<dbReference type="RefSeq" id="WP_133288686.1">
    <property type="nucleotide sequence ID" value="NZ_SMSJ01000011.1"/>
</dbReference>
<evidence type="ECO:0000313" key="2">
    <source>
        <dbReference type="Proteomes" id="UP000295096"/>
    </source>
</evidence>
<evidence type="ECO:0000313" key="1">
    <source>
        <dbReference type="EMBL" id="TDH62423.1"/>
    </source>
</evidence>